<accession>A0ABY9HMR3</accession>
<evidence type="ECO:0000313" key="2">
    <source>
        <dbReference type="Proteomes" id="UP001239522"/>
    </source>
</evidence>
<dbReference type="EMBL" id="CP120997">
    <property type="protein sequence ID" value="WLQ35429.1"/>
    <property type="molecule type" value="Genomic_DNA"/>
</dbReference>
<sequence length="177" mass="19581">MRYKDFKYDISGALWSSPAKTEAVYSRVDTPLGEVTLLRGPSSTRTPVALADAWEDWVVTLTGVAEVKVRDLGVPLYAGRKRLESGAEGELNGTEFSIRTHSSLRRSARIIAFDGLGITFTVRRLKIYVHEGDNCVATAVAGDWDIVTPSAAGIMSICLFVWADMAYFLRTPFFRIL</sequence>
<reference evidence="1 2" key="1">
    <citation type="submission" date="2023-03" db="EMBL/GenBank/DDBJ databases">
        <title>Isolation and description of six Streptomyces strains from soil environments, able to metabolize different microbial glucans.</title>
        <authorList>
            <person name="Widen T."/>
            <person name="Larsbrink J."/>
        </authorList>
    </citation>
    <scope>NUCLEOTIDE SEQUENCE [LARGE SCALE GENOMIC DNA]</scope>
    <source>
        <strain evidence="1 2">Mut1</strain>
    </source>
</reference>
<organism evidence="1 2">
    <name type="scientific">Streptomyces castrisilvae</name>
    <dbReference type="NCBI Taxonomy" id="3033811"/>
    <lineage>
        <taxon>Bacteria</taxon>
        <taxon>Bacillati</taxon>
        <taxon>Actinomycetota</taxon>
        <taxon>Actinomycetes</taxon>
        <taxon>Kitasatosporales</taxon>
        <taxon>Streptomycetaceae</taxon>
        <taxon>Streptomyces</taxon>
    </lineage>
</organism>
<proteinExistence type="predicted"/>
<keyword evidence="2" id="KW-1185">Reference proteome</keyword>
<gene>
    <name evidence="1" type="ORF">P8A18_19260</name>
</gene>
<dbReference type="Proteomes" id="UP001239522">
    <property type="component" value="Chromosome"/>
</dbReference>
<evidence type="ECO:0000313" key="1">
    <source>
        <dbReference type="EMBL" id="WLQ35429.1"/>
    </source>
</evidence>
<name>A0ABY9HMR3_9ACTN</name>
<dbReference type="RefSeq" id="WP_306056100.1">
    <property type="nucleotide sequence ID" value="NZ_CP120997.1"/>
</dbReference>
<protein>
    <submittedName>
        <fullName evidence="1">Uncharacterized protein</fullName>
    </submittedName>
</protein>